<feature type="region of interest" description="Disordered" evidence="6">
    <location>
        <begin position="35"/>
        <end position="67"/>
    </location>
</feature>
<dbReference type="InterPro" id="IPR029044">
    <property type="entry name" value="Nucleotide-diphossugar_trans"/>
</dbReference>
<evidence type="ECO:0000313" key="9">
    <source>
        <dbReference type="Proteomes" id="UP000031838"/>
    </source>
</evidence>
<dbReference type="GO" id="GO:0016757">
    <property type="term" value="F:glycosyltransferase activity"/>
    <property type="evidence" value="ECO:0007669"/>
    <property type="project" value="UniProtKB-KW"/>
</dbReference>
<comment type="subcellular location">
    <subcellularLocation>
        <location evidence="1">Cell membrane</location>
    </subcellularLocation>
</comment>
<feature type="compositionally biased region" description="Basic and acidic residues" evidence="6">
    <location>
        <begin position="40"/>
        <end position="63"/>
    </location>
</feature>
<feature type="region of interest" description="Disordered" evidence="6">
    <location>
        <begin position="91"/>
        <end position="131"/>
    </location>
</feature>
<evidence type="ECO:0000256" key="3">
    <source>
        <dbReference type="ARBA" id="ARBA00022676"/>
    </source>
</evidence>
<keyword evidence="9" id="KW-1185">Reference proteome</keyword>
<reference evidence="9" key="1">
    <citation type="submission" date="2011-03" db="EMBL/GenBank/DDBJ databases">
        <authorList>
            <person name="Voget S."/>
            <person name="Streit W.R."/>
            <person name="Jaeger K.E."/>
            <person name="Daniel R."/>
        </authorList>
    </citation>
    <scope>NUCLEOTIDE SEQUENCE [LARGE SCALE GENOMIC DNA]</scope>
    <source>
        <strain evidence="9">PG1</strain>
    </source>
</reference>
<dbReference type="EMBL" id="CP002580">
    <property type="protein sequence ID" value="AJK46709.1"/>
    <property type="molecule type" value="Genomic_DNA"/>
</dbReference>
<dbReference type="GO" id="GO:0005886">
    <property type="term" value="C:plasma membrane"/>
    <property type="evidence" value="ECO:0007669"/>
    <property type="project" value="UniProtKB-SubCell"/>
</dbReference>
<evidence type="ECO:0000256" key="5">
    <source>
        <dbReference type="ARBA" id="ARBA00023136"/>
    </source>
</evidence>
<sequence>MRPWWTRPPARLPCRTGAGRAGAINDARRADRFVAASEPIGRDDGMAEDTRYRDDTAGGRHADSSGTWPVAAGLARADCEATCRGLAAGIRAGNPHARDTSRKPAPHPCRRPRRPDPACRPTLRPGDGTGGYPSCRFAPAAFPRQGAFMIGVVIPAHNEARRLARCLAAVGAAARHPALRGEPVRIVVVLDSCTDASPRIAARHGVETVAVQARNVGAARAAGADLLLRHGARWLAFTDADSRVASDWLVAQLSLGADAVCGTVAVDDWRGHPASVVETWRLRYRDADGHRHVHGANLGVSARAYRRAGGFPPLACDEDVALVARLVATGARIAWSAAPRVTTSARLDPRARGGFGDTLAAWAGRGLDTLRAERAAAMIEPAPLTDGAA</sequence>
<dbReference type="InterPro" id="IPR001173">
    <property type="entry name" value="Glyco_trans_2-like"/>
</dbReference>
<dbReference type="PANTHER" id="PTHR43646:SF2">
    <property type="entry name" value="GLYCOSYLTRANSFERASE 2-LIKE DOMAIN-CONTAINING PROTEIN"/>
    <property type="match status" value="1"/>
</dbReference>
<keyword evidence="2" id="KW-1003">Cell membrane</keyword>
<reference evidence="8 9" key="2">
    <citation type="journal article" date="2016" name="Appl. Microbiol. Biotechnol.">
        <title>Mutations improving production and secretion of extracellular lipase by Burkholderia glumae PG1.</title>
        <authorList>
            <person name="Knapp A."/>
            <person name="Voget S."/>
            <person name="Gao R."/>
            <person name="Zaburannyi N."/>
            <person name="Krysciak D."/>
            <person name="Breuer M."/>
            <person name="Hauer B."/>
            <person name="Streit W.R."/>
            <person name="Muller R."/>
            <person name="Daniel R."/>
            <person name="Jaeger K.E."/>
        </authorList>
    </citation>
    <scope>NUCLEOTIDE SEQUENCE [LARGE SCALE GENOMIC DNA]</scope>
    <source>
        <strain evidence="8 9">PG1</strain>
    </source>
</reference>
<evidence type="ECO:0000313" key="8">
    <source>
        <dbReference type="EMBL" id="AJK46709.1"/>
    </source>
</evidence>
<evidence type="ECO:0000256" key="1">
    <source>
        <dbReference type="ARBA" id="ARBA00004236"/>
    </source>
</evidence>
<organism evidence="8 9">
    <name type="scientific">Burkholderia plantarii</name>
    <dbReference type="NCBI Taxonomy" id="41899"/>
    <lineage>
        <taxon>Bacteria</taxon>
        <taxon>Pseudomonadati</taxon>
        <taxon>Pseudomonadota</taxon>
        <taxon>Betaproteobacteria</taxon>
        <taxon>Burkholderiales</taxon>
        <taxon>Burkholderiaceae</taxon>
        <taxon>Burkholderia</taxon>
    </lineage>
</organism>
<accession>A0A0B6RX13</accession>
<evidence type="ECO:0000256" key="2">
    <source>
        <dbReference type="ARBA" id="ARBA00022475"/>
    </source>
</evidence>
<keyword evidence="5" id="KW-0472">Membrane</keyword>
<gene>
    <name evidence="8" type="ORF">BGL_1c22050</name>
</gene>
<feature type="compositionally biased region" description="Basic residues" evidence="6">
    <location>
        <begin position="104"/>
        <end position="113"/>
    </location>
</feature>
<proteinExistence type="predicted"/>
<dbReference type="Pfam" id="PF00535">
    <property type="entry name" value="Glycos_transf_2"/>
    <property type="match status" value="1"/>
</dbReference>
<keyword evidence="3" id="KW-0328">Glycosyltransferase</keyword>
<protein>
    <submittedName>
        <fullName evidence="8">Glycosyl transferase, family 2</fullName>
    </submittedName>
</protein>
<dbReference type="HOGENOM" id="CLU_709174_0_0_4"/>
<dbReference type="Gene3D" id="3.90.550.10">
    <property type="entry name" value="Spore Coat Polysaccharide Biosynthesis Protein SpsA, Chain A"/>
    <property type="match status" value="1"/>
</dbReference>
<evidence type="ECO:0000256" key="4">
    <source>
        <dbReference type="ARBA" id="ARBA00022679"/>
    </source>
</evidence>
<evidence type="ECO:0000256" key="6">
    <source>
        <dbReference type="SAM" id="MobiDB-lite"/>
    </source>
</evidence>
<keyword evidence="4 8" id="KW-0808">Transferase</keyword>
<feature type="domain" description="Glycosyltransferase 2-like" evidence="7">
    <location>
        <begin position="152"/>
        <end position="285"/>
    </location>
</feature>
<dbReference type="AlphaFoldDB" id="A0A0B6RX13"/>
<dbReference type="PANTHER" id="PTHR43646">
    <property type="entry name" value="GLYCOSYLTRANSFERASE"/>
    <property type="match status" value="1"/>
</dbReference>
<evidence type="ECO:0000259" key="7">
    <source>
        <dbReference type="Pfam" id="PF00535"/>
    </source>
</evidence>
<dbReference type="SUPFAM" id="SSF53448">
    <property type="entry name" value="Nucleotide-diphospho-sugar transferases"/>
    <property type="match status" value="1"/>
</dbReference>
<dbReference type="Proteomes" id="UP000031838">
    <property type="component" value="Chromosome 1"/>
</dbReference>
<dbReference type="KEGG" id="bgp:BGL_1c22050"/>
<name>A0A0B6RX13_BURPL</name>